<evidence type="ECO:0000313" key="2">
    <source>
        <dbReference type="Proteomes" id="UP001180020"/>
    </source>
</evidence>
<sequence length="133" mass="14729">MESLLLPTSSKLPFFMMIVSDGMQRESMISFDKGYTNPNVQNAHAPDSRSPFHSNSYVPGGRKSLVSHALPETALSVAVAAVAVGTAASFLVRTIKPPETVEKASKEMELLFEVPCSSIMYHLWREWKARLIM</sequence>
<organism evidence="1 2">
    <name type="scientific">Acorus calamus</name>
    <name type="common">Sweet flag</name>
    <dbReference type="NCBI Taxonomy" id="4465"/>
    <lineage>
        <taxon>Eukaryota</taxon>
        <taxon>Viridiplantae</taxon>
        <taxon>Streptophyta</taxon>
        <taxon>Embryophyta</taxon>
        <taxon>Tracheophyta</taxon>
        <taxon>Spermatophyta</taxon>
        <taxon>Magnoliopsida</taxon>
        <taxon>Liliopsida</taxon>
        <taxon>Acoraceae</taxon>
        <taxon>Acorus</taxon>
    </lineage>
</organism>
<reference evidence="1" key="1">
    <citation type="journal article" date="2023" name="Nat. Commun.">
        <title>Diploid and tetraploid genomes of Acorus and the evolution of monocots.</title>
        <authorList>
            <person name="Ma L."/>
            <person name="Liu K.W."/>
            <person name="Li Z."/>
            <person name="Hsiao Y.Y."/>
            <person name="Qi Y."/>
            <person name="Fu T."/>
            <person name="Tang G.D."/>
            <person name="Zhang D."/>
            <person name="Sun W.H."/>
            <person name="Liu D.K."/>
            <person name="Li Y."/>
            <person name="Chen G.Z."/>
            <person name="Liu X.D."/>
            <person name="Liao X.Y."/>
            <person name="Jiang Y.T."/>
            <person name="Yu X."/>
            <person name="Hao Y."/>
            <person name="Huang J."/>
            <person name="Zhao X.W."/>
            <person name="Ke S."/>
            <person name="Chen Y.Y."/>
            <person name="Wu W.L."/>
            <person name="Hsu J.L."/>
            <person name="Lin Y.F."/>
            <person name="Huang M.D."/>
            <person name="Li C.Y."/>
            <person name="Huang L."/>
            <person name="Wang Z.W."/>
            <person name="Zhao X."/>
            <person name="Zhong W.Y."/>
            <person name="Peng D.H."/>
            <person name="Ahmad S."/>
            <person name="Lan S."/>
            <person name="Zhang J.S."/>
            <person name="Tsai W.C."/>
            <person name="Van de Peer Y."/>
            <person name="Liu Z.J."/>
        </authorList>
    </citation>
    <scope>NUCLEOTIDE SEQUENCE</scope>
    <source>
        <strain evidence="1">CP</strain>
    </source>
</reference>
<dbReference type="AlphaFoldDB" id="A0AAV9E371"/>
<reference evidence="1" key="2">
    <citation type="submission" date="2023-06" db="EMBL/GenBank/DDBJ databases">
        <authorList>
            <person name="Ma L."/>
            <person name="Liu K.-W."/>
            <person name="Li Z."/>
            <person name="Hsiao Y.-Y."/>
            <person name="Qi Y."/>
            <person name="Fu T."/>
            <person name="Tang G."/>
            <person name="Zhang D."/>
            <person name="Sun W.-H."/>
            <person name="Liu D.-K."/>
            <person name="Li Y."/>
            <person name="Chen G.-Z."/>
            <person name="Liu X.-D."/>
            <person name="Liao X.-Y."/>
            <person name="Jiang Y.-T."/>
            <person name="Yu X."/>
            <person name="Hao Y."/>
            <person name="Huang J."/>
            <person name="Zhao X.-W."/>
            <person name="Ke S."/>
            <person name="Chen Y.-Y."/>
            <person name="Wu W.-L."/>
            <person name="Hsu J.-L."/>
            <person name="Lin Y.-F."/>
            <person name="Huang M.-D."/>
            <person name="Li C.-Y."/>
            <person name="Huang L."/>
            <person name="Wang Z.-W."/>
            <person name="Zhao X."/>
            <person name="Zhong W.-Y."/>
            <person name="Peng D.-H."/>
            <person name="Ahmad S."/>
            <person name="Lan S."/>
            <person name="Zhang J.-S."/>
            <person name="Tsai W.-C."/>
            <person name="Van De Peer Y."/>
            <person name="Liu Z.-J."/>
        </authorList>
    </citation>
    <scope>NUCLEOTIDE SEQUENCE</scope>
    <source>
        <strain evidence="1">CP</strain>
        <tissue evidence="1">Leaves</tissue>
    </source>
</reference>
<protein>
    <submittedName>
        <fullName evidence="1">Uncharacterized protein</fullName>
    </submittedName>
</protein>
<evidence type="ECO:0000313" key="1">
    <source>
        <dbReference type="EMBL" id="KAK1307960.1"/>
    </source>
</evidence>
<name>A0AAV9E371_ACOCL</name>
<comment type="caution">
    <text evidence="1">The sequence shown here is derived from an EMBL/GenBank/DDBJ whole genome shotgun (WGS) entry which is preliminary data.</text>
</comment>
<dbReference type="EMBL" id="JAUJYO010000009">
    <property type="protein sequence ID" value="KAK1307960.1"/>
    <property type="molecule type" value="Genomic_DNA"/>
</dbReference>
<gene>
    <name evidence="1" type="ORF">QJS10_CPA09g01797</name>
</gene>
<proteinExistence type="predicted"/>
<accession>A0AAV9E371</accession>
<keyword evidence="2" id="KW-1185">Reference proteome</keyword>
<dbReference type="Proteomes" id="UP001180020">
    <property type="component" value="Unassembled WGS sequence"/>
</dbReference>